<dbReference type="AlphaFoldDB" id="A0A921UFW0"/>
<dbReference type="Pfam" id="PF07762">
    <property type="entry name" value="DUF1618"/>
    <property type="match status" value="1"/>
</dbReference>
<proteinExistence type="predicted"/>
<gene>
    <name evidence="2" type="ORF">BDA96_05G059200</name>
</gene>
<organism evidence="2 3">
    <name type="scientific">Sorghum bicolor</name>
    <name type="common">Sorghum</name>
    <name type="synonym">Sorghum vulgare</name>
    <dbReference type="NCBI Taxonomy" id="4558"/>
    <lineage>
        <taxon>Eukaryota</taxon>
        <taxon>Viridiplantae</taxon>
        <taxon>Streptophyta</taxon>
        <taxon>Embryophyta</taxon>
        <taxon>Tracheophyta</taxon>
        <taxon>Spermatophyta</taxon>
        <taxon>Magnoliopsida</taxon>
        <taxon>Liliopsida</taxon>
        <taxon>Poales</taxon>
        <taxon>Poaceae</taxon>
        <taxon>PACMAD clade</taxon>
        <taxon>Panicoideae</taxon>
        <taxon>Andropogonodae</taxon>
        <taxon>Andropogoneae</taxon>
        <taxon>Sorghinae</taxon>
        <taxon>Sorghum</taxon>
    </lineage>
</organism>
<comment type="caution">
    <text evidence="2">The sequence shown here is derived from an EMBL/GenBank/DDBJ whole genome shotgun (WGS) entry which is preliminary data.</text>
</comment>
<reference evidence="2" key="1">
    <citation type="journal article" date="2019" name="BMC Genomics">
        <title>A new reference genome for Sorghum bicolor reveals high levels of sequence similarity between sweet and grain genotypes: implications for the genetics of sugar metabolism.</title>
        <authorList>
            <person name="Cooper E.A."/>
            <person name="Brenton Z.W."/>
            <person name="Flinn B.S."/>
            <person name="Jenkins J."/>
            <person name="Shu S."/>
            <person name="Flowers D."/>
            <person name="Luo F."/>
            <person name="Wang Y."/>
            <person name="Xia P."/>
            <person name="Barry K."/>
            <person name="Daum C."/>
            <person name="Lipzen A."/>
            <person name="Yoshinaga Y."/>
            <person name="Schmutz J."/>
            <person name="Saski C."/>
            <person name="Vermerris W."/>
            <person name="Kresovich S."/>
        </authorList>
    </citation>
    <scope>NUCLEOTIDE SEQUENCE</scope>
</reference>
<dbReference type="EMBL" id="CM027684">
    <property type="protein sequence ID" value="KAG0528986.1"/>
    <property type="molecule type" value="Genomic_DNA"/>
</dbReference>
<reference evidence="2" key="2">
    <citation type="submission" date="2020-10" db="EMBL/GenBank/DDBJ databases">
        <authorList>
            <person name="Cooper E.A."/>
            <person name="Brenton Z.W."/>
            <person name="Flinn B.S."/>
            <person name="Jenkins J."/>
            <person name="Shu S."/>
            <person name="Flowers D."/>
            <person name="Luo F."/>
            <person name="Wang Y."/>
            <person name="Xia P."/>
            <person name="Barry K."/>
            <person name="Daum C."/>
            <person name="Lipzen A."/>
            <person name="Yoshinaga Y."/>
            <person name="Schmutz J."/>
            <person name="Saski C."/>
            <person name="Vermerris W."/>
            <person name="Kresovich S."/>
        </authorList>
    </citation>
    <scope>NUCLEOTIDE SEQUENCE</scope>
</reference>
<evidence type="ECO:0000313" key="3">
    <source>
        <dbReference type="Proteomes" id="UP000807115"/>
    </source>
</evidence>
<evidence type="ECO:0000259" key="1">
    <source>
        <dbReference type="Pfam" id="PF07762"/>
    </source>
</evidence>
<dbReference type="PANTHER" id="PTHR33074:SF76">
    <property type="entry name" value="OS11G0569701 PROTEIN"/>
    <property type="match status" value="1"/>
</dbReference>
<accession>A0A921UFW0</accession>
<evidence type="ECO:0000313" key="2">
    <source>
        <dbReference type="EMBL" id="KAG0528986.1"/>
    </source>
</evidence>
<dbReference type="PANTHER" id="PTHR33074">
    <property type="entry name" value="EXPRESSED PROTEIN-RELATED"/>
    <property type="match status" value="1"/>
</dbReference>
<dbReference type="Proteomes" id="UP000807115">
    <property type="component" value="Chromosome 5"/>
</dbReference>
<sequence length="436" mass="48967">MLNLHGRRMDNSFVADAKTVADSRTHFTDDGPQHLRVSLGGAAPPASSFLYYDFPDSVPGEDDEEDYGDISVDVVAAHTDSVLLRLGDKHYLSATFEDNDFFVYRAGAAGPPSLSLLPDRDFLTKVESNHAKYVLRPAVRPALWSGSTGLLRRGENENDLLVVEVDQWYDRDARQEMLEFCVLRTGTGTGTGTGTDMPQWELMEPVPILLDNNEVAPRLSSGNAIIPVGDRYLCWVDYENGFFLCDMADEASPKVRYVPVPAEVSRCCSSDDYVRDYNQHDDVFRLNYSLKMGSVGASKVRFVSISPHCCCGGPGRSTCAHSRFAFTVTTWTMDLSMDMESPLTWVKDGEVDCEEIWALPGYEGLPRANLECPMVSLEDPNVVCFLVSNNRYFTTYEDRKVWMIQLNINTKTLLSVVQFSNDHWNAYYHLPAQLQY</sequence>
<name>A0A921UFW0_SORBI</name>
<dbReference type="InterPro" id="IPR011676">
    <property type="entry name" value="DUF1618"/>
</dbReference>
<feature type="domain" description="DUF1618" evidence="1">
    <location>
        <begin position="235"/>
        <end position="384"/>
    </location>
</feature>
<protein>
    <recommendedName>
        <fullName evidence="1">DUF1618 domain-containing protein</fullName>
    </recommendedName>
</protein>